<feature type="repeat" description="TPR" evidence="3">
    <location>
        <begin position="404"/>
        <end position="437"/>
    </location>
</feature>
<feature type="repeat" description="TPR" evidence="3">
    <location>
        <begin position="540"/>
        <end position="573"/>
    </location>
</feature>
<keyword evidence="6" id="KW-1185">Reference proteome</keyword>
<evidence type="ECO:0000256" key="3">
    <source>
        <dbReference type="PROSITE-ProRule" id="PRU00339"/>
    </source>
</evidence>
<proteinExistence type="predicted"/>
<comment type="caution">
    <text evidence="5">The sequence shown here is derived from an EMBL/GenBank/DDBJ whole genome shotgun (WGS) entry which is preliminary data.</text>
</comment>
<reference evidence="5 6" key="1">
    <citation type="submission" date="2024-10" db="EMBL/GenBank/DDBJ databases">
        <authorList>
            <person name="Topkara A.R."/>
            <person name="Saygin H."/>
        </authorList>
    </citation>
    <scope>NUCLEOTIDE SEQUENCE [LARGE SCALE GENOMIC DNA]</scope>
    <source>
        <strain evidence="5 6">M3C6</strain>
    </source>
</reference>
<dbReference type="InterPro" id="IPR050498">
    <property type="entry name" value="Ycf3"/>
</dbReference>
<dbReference type="PANTHER" id="PTHR44858:SF1">
    <property type="entry name" value="UDP-N-ACETYLGLUCOSAMINE--PEPTIDE N-ACETYLGLUCOSAMINYLTRANSFERASE SPINDLY-RELATED"/>
    <property type="match status" value="1"/>
</dbReference>
<dbReference type="Pfam" id="PF13432">
    <property type="entry name" value="TPR_16"/>
    <property type="match status" value="1"/>
</dbReference>
<dbReference type="Gene3D" id="1.25.40.10">
    <property type="entry name" value="Tetratricopeptide repeat domain"/>
    <property type="match status" value="4"/>
</dbReference>
<dbReference type="Proteomes" id="UP001603978">
    <property type="component" value="Unassembled WGS sequence"/>
</dbReference>
<protein>
    <submittedName>
        <fullName evidence="5">Tetratricopeptide repeat protein</fullName>
    </submittedName>
</protein>
<gene>
    <name evidence="5" type="ORF">ACFLIM_14390</name>
</gene>
<sequence>MTVRIPARAGQLLGRHIIDLRGHRRLRGPYTAGGELLRQVVPELMGVDPALVKPASTAVVAIAPDLEADVPIRPQTLTDLARGDERTRFYAIQRTRDLGFMVSELVNVWARTCHPEGVTLRFMELAQADPTDVQLFETLRRRRDPAVMDVVDADLDSSPVRGLGSQDPAQRYVGSDGTSSDPAELAAYESLDDADRMRRHSERGHLLIELAEPGSQLGAIPYHLERGENPAEAVEWLVAGQNQAFREGYYEAALDLGRRGRALLPYDQDPKTHNYLTKRVIGALTYLSRCDEAMQVIDEHRRDTVEVAEQMNDAYMMAMIYTRHLEKDRLDQDKALSWINTALALAEGAPTPERLAFYGAFMRNARALVELHRGNLPGSLDLVNQAIEILDEHLDPDQHQLHRTVLINNRARVLLGLKDYDGAITAFNEVLTRDPEYDEPYFDRAVALKAGGDIDGALRDLDHAIELSVAFTDAYYNRADIRLDLGEEEAALADLDTVLDIDPDYVEALLNRAALLIGGGELDAAAADLDHGLSLRPGHAHLWSAKGLLLSERGDEGAALECYAQALALDPELVEVYGNRAVLHFTSGRAAEAVADLDRAIALTDTAMLRVNRGIGRHELGDAEGAVGDFDAALASGDVDVADVLFRRGLSLHELGEHRRAVADWNAHLRLAAERGEVSEYAAEIARLTAAVPAGDAR</sequence>
<feature type="repeat" description="TPR" evidence="3">
    <location>
        <begin position="472"/>
        <end position="505"/>
    </location>
</feature>
<feature type="region of interest" description="Disordered" evidence="4">
    <location>
        <begin position="158"/>
        <end position="182"/>
    </location>
</feature>
<dbReference type="PROSITE" id="PS50005">
    <property type="entry name" value="TPR"/>
    <property type="match status" value="3"/>
</dbReference>
<organism evidence="5 6">
    <name type="scientific">Nonomuraea marmarensis</name>
    <dbReference type="NCBI Taxonomy" id="3351344"/>
    <lineage>
        <taxon>Bacteria</taxon>
        <taxon>Bacillati</taxon>
        <taxon>Actinomycetota</taxon>
        <taxon>Actinomycetes</taxon>
        <taxon>Streptosporangiales</taxon>
        <taxon>Streptosporangiaceae</taxon>
        <taxon>Nonomuraea</taxon>
    </lineage>
</organism>
<evidence type="ECO:0000256" key="4">
    <source>
        <dbReference type="SAM" id="MobiDB-lite"/>
    </source>
</evidence>
<evidence type="ECO:0000313" key="6">
    <source>
        <dbReference type="Proteomes" id="UP001603978"/>
    </source>
</evidence>
<dbReference type="InterPro" id="IPR019734">
    <property type="entry name" value="TPR_rpt"/>
</dbReference>
<keyword evidence="1" id="KW-0677">Repeat</keyword>
<dbReference type="PANTHER" id="PTHR44858">
    <property type="entry name" value="TETRATRICOPEPTIDE REPEAT PROTEIN 6"/>
    <property type="match status" value="1"/>
</dbReference>
<dbReference type="SMART" id="SM00028">
    <property type="entry name" value="TPR"/>
    <property type="match status" value="8"/>
</dbReference>
<dbReference type="RefSeq" id="WP_393165353.1">
    <property type="nucleotide sequence ID" value="NZ_JBICRM010000007.1"/>
</dbReference>
<evidence type="ECO:0000256" key="1">
    <source>
        <dbReference type="ARBA" id="ARBA00022737"/>
    </source>
</evidence>
<dbReference type="InterPro" id="IPR011990">
    <property type="entry name" value="TPR-like_helical_dom_sf"/>
</dbReference>
<dbReference type="Pfam" id="PF14559">
    <property type="entry name" value="TPR_19"/>
    <property type="match status" value="1"/>
</dbReference>
<dbReference type="SUPFAM" id="SSF48452">
    <property type="entry name" value="TPR-like"/>
    <property type="match status" value="1"/>
</dbReference>
<accession>A0ABW7ADK8</accession>
<evidence type="ECO:0000256" key="2">
    <source>
        <dbReference type="ARBA" id="ARBA00022803"/>
    </source>
</evidence>
<evidence type="ECO:0000313" key="5">
    <source>
        <dbReference type="EMBL" id="MFG1704377.1"/>
    </source>
</evidence>
<keyword evidence="2 3" id="KW-0802">TPR repeat</keyword>
<name>A0ABW7ADK8_9ACTN</name>
<dbReference type="EMBL" id="JBICRM010000007">
    <property type="protein sequence ID" value="MFG1704377.1"/>
    <property type="molecule type" value="Genomic_DNA"/>
</dbReference>